<protein>
    <submittedName>
        <fullName evidence="2 3">Uncharacterized protein</fullName>
    </submittedName>
</protein>
<reference evidence="2 4" key="1">
    <citation type="journal article" date="2008" name="Science">
        <title>The Physcomitrella genome reveals evolutionary insights into the conquest of land by plants.</title>
        <authorList>
            <person name="Rensing S."/>
            <person name="Lang D."/>
            <person name="Zimmer A."/>
            <person name="Terry A."/>
            <person name="Salamov A."/>
            <person name="Shapiro H."/>
            <person name="Nishiyama T."/>
            <person name="Perroud P.-F."/>
            <person name="Lindquist E."/>
            <person name="Kamisugi Y."/>
            <person name="Tanahashi T."/>
            <person name="Sakakibara K."/>
            <person name="Fujita T."/>
            <person name="Oishi K."/>
            <person name="Shin-I T."/>
            <person name="Kuroki Y."/>
            <person name="Toyoda A."/>
            <person name="Suzuki Y."/>
            <person name="Hashimoto A."/>
            <person name="Yamaguchi K."/>
            <person name="Sugano A."/>
            <person name="Kohara Y."/>
            <person name="Fujiyama A."/>
            <person name="Anterola A."/>
            <person name="Aoki S."/>
            <person name="Ashton N."/>
            <person name="Barbazuk W.B."/>
            <person name="Barker E."/>
            <person name="Bennetzen J."/>
            <person name="Bezanilla M."/>
            <person name="Blankenship R."/>
            <person name="Cho S.H."/>
            <person name="Dutcher S."/>
            <person name="Estelle M."/>
            <person name="Fawcett J.A."/>
            <person name="Gundlach H."/>
            <person name="Hanada K."/>
            <person name="Heyl A."/>
            <person name="Hicks K.A."/>
            <person name="Hugh J."/>
            <person name="Lohr M."/>
            <person name="Mayer K."/>
            <person name="Melkozernov A."/>
            <person name="Murata T."/>
            <person name="Nelson D."/>
            <person name="Pils B."/>
            <person name="Prigge M."/>
            <person name="Reiss B."/>
            <person name="Renner T."/>
            <person name="Rombauts S."/>
            <person name="Rushton P."/>
            <person name="Sanderfoot A."/>
            <person name="Schween G."/>
            <person name="Shiu S.-H."/>
            <person name="Stueber K."/>
            <person name="Theodoulou F.L."/>
            <person name="Tu H."/>
            <person name="Van de Peer Y."/>
            <person name="Verrier P.J."/>
            <person name="Waters E."/>
            <person name="Wood A."/>
            <person name="Yang L."/>
            <person name="Cove D."/>
            <person name="Cuming A."/>
            <person name="Hasebe M."/>
            <person name="Lucas S."/>
            <person name="Mishler D.B."/>
            <person name="Reski R."/>
            <person name="Grigoriev I."/>
            <person name="Quatrano R.S."/>
            <person name="Boore J.L."/>
        </authorList>
    </citation>
    <scope>NUCLEOTIDE SEQUENCE [LARGE SCALE GENOMIC DNA]</scope>
    <source>
        <strain evidence="3 4">cv. Gransden 2004</strain>
    </source>
</reference>
<dbReference type="AlphaFoldDB" id="A0A2K1JLX0"/>
<feature type="region of interest" description="Disordered" evidence="1">
    <location>
        <begin position="1"/>
        <end position="37"/>
    </location>
</feature>
<dbReference type="EnsemblPlants" id="Pp3c13_14623V3.1">
    <property type="protein sequence ID" value="PAC:32929885.CDS.1"/>
    <property type="gene ID" value="Pp3c13_14623"/>
</dbReference>
<gene>
    <name evidence="2" type="ORF">PHYPA_017370</name>
</gene>
<accession>A0A2K1JLX0</accession>
<dbReference type="Proteomes" id="UP000006727">
    <property type="component" value="Chromosome 13"/>
</dbReference>
<evidence type="ECO:0000256" key="1">
    <source>
        <dbReference type="SAM" id="MobiDB-lite"/>
    </source>
</evidence>
<reference evidence="2 4" key="2">
    <citation type="journal article" date="2018" name="Plant J.">
        <title>The Physcomitrella patens chromosome-scale assembly reveals moss genome structure and evolution.</title>
        <authorList>
            <person name="Lang D."/>
            <person name="Ullrich K.K."/>
            <person name="Murat F."/>
            <person name="Fuchs J."/>
            <person name="Jenkins J."/>
            <person name="Haas F.B."/>
            <person name="Piednoel M."/>
            <person name="Gundlach H."/>
            <person name="Van Bel M."/>
            <person name="Meyberg R."/>
            <person name="Vives C."/>
            <person name="Morata J."/>
            <person name="Symeonidi A."/>
            <person name="Hiss M."/>
            <person name="Muchero W."/>
            <person name="Kamisugi Y."/>
            <person name="Saleh O."/>
            <person name="Blanc G."/>
            <person name="Decker E.L."/>
            <person name="van Gessel N."/>
            <person name="Grimwood J."/>
            <person name="Hayes R.D."/>
            <person name="Graham S.W."/>
            <person name="Gunter L.E."/>
            <person name="McDaniel S.F."/>
            <person name="Hoernstein S.N.W."/>
            <person name="Larsson A."/>
            <person name="Li F.W."/>
            <person name="Perroud P.F."/>
            <person name="Phillips J."/>
            <person name="Ranjan P."/>
            <person name="Rokshar D.S."/>
            <person name="Rothfels C.J."/>
            <person name="Schneider L."/>
            <person name="Shu S."/>
            <person name="Stevenson D.W."/>
            <person name="Thummler F."/>
            <person name="Tillich M."/>
            <person name="Villarreal Aguilar J.C."/>
            <person name="Widiez T."/>
            <person name="Wong G.K."/>
            <person name="Wymore A."/>
            <person name="Zhang Y."/>
            <person name="Zimmer A.D."/>
            <person name="Quatrano R.S."/>
            <person name="Mayer K.F.X."/>
            <person name="Goodstein D."/>
            <person name="Casacuberta J.M."/>
            <person name="Vandepoele K."/>
            <person name="Reski R."/>
            <person name="Cuming A.C."/>
            <person name="Tuskan G.A."/>
            <person name="Maumus F."/>
            <person name="Salse J."/>
            <person name="Schmutz J."/>
            <person name="Rensing S.A."/>
        </authorList>
    </citation>
    <scope>NUCLEOTIDE SEQUENCE [LARGE SCALE GENOMIC DNA]</scope>
    <source>
        <strain evidence="3 4">cv. Gransden 2004</strain>
    </source>
</reference>
<evidence type="ECO:0000313" key="2">
    <source>
        <dbReference type="EMBL" id="PNR42540.1"/>
    </source>
</evidence>
<keyword evidence="4" id="KW-1185">Reference proteome</keyword>
<organism evidence="2">
    <name type="scientific">Physcomitrium patens</name>
    <name type="common">Spreading-leaved earth moss</name>
    <name type="synonym">Physcomitrella patens</name>
    <dbReference type="NCBI Taxonomy" id="3218"/>
    <lineage>
        <taxon>Eukaryota</taxon>
        <taxon>Viridiplantae</taxon>
        <taxon>Streptophyta</taxon>
        <taxon>Embryophyta</taxon>
        <taxon>Bryophyta</taxon>
        <taxon>Bryophytina</taxon>
        <taxon>Bryopsida</taxon>
        <taxon>Funariidae</taxon>
        <taxon>Funariales</taxon>
        <taxon>Funariaceae</taxon>
        <taxon>Physcomitrium</taxon>
    </lineage>
</organism>
<dbReference type="Gramene" id="Pp3c13_14623V3.1">
    <property type="protein sequence ID" value="PAC:32929885.CDS.1"/>
    <property type="gene ID" value="Pp3c13_14623"/>
</dbReference>
<evidence type="ECO:0000313" key="3">
    <source>
        <dbReference type="EnsemblPlants" id="PAC:32929885.CDS.1"/>
    </source>
</evidence>
<name>A0A2K1JLX0_PHYPA</name>
<proteinExistence type="predicted"/>
<evidence type="ECO:0000313" key="4">
    <source>
        <dbReference type="Proteomes" id="UP000006727"/>
    </source>
</evidence>
<reference evidence="3" key="3">
    <citation type="submission" date="2020-12" db="UniProtKB">
        <authorList>
            <consortium name="EnsemblPlants"/>
        </authorList>
    </citation>
    <scope>IDENTIFICATION</scope>
</reference>
<sequence length="193" mass="21074">MTNFRAGGFAANPLLRRSNDRRSPSLGELSLVRPPPPPDLELPAVLAPFCPSSSLCRFAACVISSSSPISEKAPRSSLPLNYPPLASTCPVTNRACPRHHVPLRKNPRPVTECQIPNDTHVVDNPRVSSPNSHIQQHSQAHNPPPSTNMEPSASSPSVHAYPNSQTPQPTKNFPALLPLRSNWQIRMNPTLRN</sequence>
<feature type="compositionally biased region" description="Polar residues" evidence="1">
    <location>
        <begin position="126"/>
        <end position="171"/>
    </location>
</feature>
<dbReference type="EMBL" id="ABEU02000013">
    <property type="protein sequence ID" value="PNR42540.1"/>
    <property type="molecule type" value="Genomic_DNA"/>
</dbReference>
<feature type="region of interest" description="Disordered" evidence="1">
    <location>
        <begin position="100"/>
        <end position="175"/>
    </location>
</feature>
<dbReference type="InParanoid" id="A0A2K1JLX0"/>